<dbReference type="GO" id="GO:0003743">
    <property type="term" value="F:translation initiation factor activity"/>
    <property type="evidence" value="ECO:0007669"/>
    <property type="project" value="UniProtKB-UniRule"/>
</dbReference>
<gene>
    <name evidence="4" type="primary">infC</name>
    <name evidence="10" type="ORF">CXU22_11455</name>
</gene>
<evidence type="ECO:0000259" key="8">
    <source>
        <dbReference type="Pfam" id="PF00707"/>
    </source>
</evidence>
<comment type="function">
    <text evidence="4 6">IF-3 binds to the 30S ribosomal subunit and shifts the equilibrium between 70S ribosomes and their 50S and 30S subunits in favor of the free subunits, thus enhancing the availability of 30S subunits on which protein synthesis initiation begins.</text>
</comment>
<evidence type="ECO:0000256" key="4">
    <source>
        <dbReference type="HAMAP-Rule" id="MF_00080"/>
    </source>
</evidence>
<dbReference type="FunFam" id="3.30.110.10:FF:000001">
    <property type="entry name" value="Translation initiation factor IF-3"/>
    <property type="match status" value="1"/>
</dbReference>
<dbReference type="InterPro" id="IPR019815">
    <property type="entry name" value="Translation_initiation_fac_3_C"/>
</dbReference>
<dbReference type="InterPro" id="IPR036787">
    <property type="entry name" value="T_IF-3_N_sf"/>
</dbReference>
<accession>A0A2N8HBJ3</accession>
<comment type="similarity">
    <text evidence="1 4 6">Belongs to the IF-3 family.</text>
</comment>
<dbReference type="GO" id="GO:0032790">
    <property type="term" value="P:ribosome disassembly"/>
    <property type="evidence" value="ECO:0007669"/>
    <property type="project" value="TreeGrafter"/>
</dbReference>
<evidence type="ECO:0000256" key="6">
    <source>
        <dbReference type="RuleBase" id="RU000646"/>
    </source>
</evidence>
<dbReference type="InterPro" id="IPR001288">
    <property type="entry name" value="Translation_initiation_fac_3"/>
</dbReference>
<dbReference type="GO" id="GO:0016020">
    <property type="term" value="C:membrane"/>
    <property type="evidence" value="ECO:0007669"/>
    <property type="project" value="TreeGrafter"/>
</dbReference>
<feature type="domain" description="Translation initiation factor 3 N-terminal" evidence="9">
    <location>
        <begin position="23"/>
        <end position="91"/>
    </location>
</feature>
<comment type="caution">
    <text evidence="10">The sequence shown here is derived from an EMBL/GenBank/DDBJ whole genome shotgun (WGS) entry which is preliminary data.</text>
</comment>
<dbReference type="GO" id="GO:0005829">
    <property type="term" value="C:cytosol"/>
    <property type="evidence" value="ECO:0007669"/>
    <property type="project" value="TreeGrafter"/>
</dbReference>
<dbReference type="InterPro" id="IPR019814">
    <property type="entry name" value="Translation_initiation_fac_3_N"/>
</dbReference>
<sequence length="212" mass="24187">MPIKPTKNNDGNRRRERGDQTRVNERIRAPRVRVVTANGDQLGVMNTRDALEKAKAVGLDLVEVAGNADPPVCRVVDYGRYKYQQSKLQKTNKSRTIRLKEIKLRIGTDTNDYNVKLARTESFLDHGHKVRFQLRFRGRENAHQELGYDVFNKVIADLKTMAQVDQPPRLAGNTMHMVLSPLPAQQRVKKFTAHLDADFDSEDSAFDAEDDE</sequence>
<dbReference type="RefSeq" id="WP_102715579.1">
    <property type="nucleotide sequence ID" value="NZ_CABMLK010000003.1"/>
</dbReference>
<evidence type="ECO:0000256" key="1">
    <source>
        <dbReference type="ARBA" id="ARBA00005439"/>
    </source>
</evidence>
<dbReference type="Gene3D" id="3.30.110.10">
    <property type="entry name" value="Translation initiation factor 3 (IF-3), C-terminal domain"/>
    <property type="match status" value="1"/>
</dbReference>
<dbReference type="InterPro" id="IPR036788">
    <property type="entry name" value="T_IF-3_C_sf"/>
</dbReference>
<evidence type="ECO:0000313" key="11">
    <source>
        <dbReference type="Proteomes" id="UP000236000"/>
    </source>
</evidence>
<dbReference type="Pfam" id="PF00707">
    <property type="entry name" value="IF3_C"/>
    <property type="match status" value="1"/>
</dbReference>
<feature type="compositionally biased region" description="Basic and acidic residues" evidence="7">
    <location>
        <begin position="10"/>
        <end position="23"/>
    </location>
</feature>
<dbReference type="PANTHER" id="PTHR10938:SF0">
    <property type="entry name" value="TRANSLATION INITIATION FACTOR IF-3, MITOCHONDRIAL"/>
    <property type="match status" value="1"/>
</dbReference>
<feature type="region of interest" description="Disordered" evidence="7">
    <location>
        <begin position="1"/>
        <end position="23"/>
    </location>
</feature>
<dbReference type="Proteomes" id="UP000236000">
    <property type="component" value="Unassembled WGS sequence"/>
</dbReference>
<comment type="subcellular location">
    <subcellularLocation>
        <location evidence="4 6">Cytoplasm</location>
    </subcellularLocation>
</comment>
<organism evidence="10 11">
    <name type="scientific">Akkermansia muciniphila</name>
    <dbReference type="NCBI Taxonomy" id="239935"/>
    <lineage>
        <taxon>Bacteria</taxon>
        <taxon>Pseudomonadati</taxon>
        <taxon>Verrucomicrobiota</taxon>
        <taxon>Verrucomicrobiia</taxon>
        <taxon>Verrucomicrobiales</taxon>
        <taxon>Akkermansiaceae</taxon>
        <taxon>Akkermansia</taxon>
    </lineage>
</organism>
<evidence type="ECO:0000256" key="2">
    <source>
        <dbReference type="ARBA" id="ARBA00022540"/>
    </source>
</evidence>
<keyword evidence="4" id="KW-0963">Cytoplasm</keyword>
<dbReference type="InterPro" id="IPR019813">
    <property type="entry name" value="Translation_initiation_fac3_CS"/>
</dbReference>
<dbReference type="EMBL" id="PJKA01000013">
    <property type="protein sequence ID" value="PNC17229.1"/>
    <property type="molecule type" value="Genomic_DNA"/>
</dbReference>
<dbReference type="OrthoDB" id="9806014at2"/>
<dbReference type="GO" id="GO:0043022">
    <property type="term" value="F:ribosome binding"/>
    <property type="evidence" value="ECO:0007669"/>
    <property type="project" value="UniProtKB-ARBA"/>
</dbReference>
<dbReference type="FunFam" id="3.10.20.80:FF:000001">
    <property type="entry name" value="Translation initiation factor IF-3"/>
    <property type="match status" value="1"/>
</dbReference>
<protein>
    <recommendedName>
        <fullName evidence="4 5">Translation initiation factor IF-3</fullName>
    </recommendedName>
</protein>
<dbReference type="SUPFAM" id="SSF55200">
    <property type="entry name" value="Translation initiation factor IF3, C-terminal domain"/>
    <property type="match status" value="1"/>
</dbReference>
<feature type="domain" description="Translation initiation factor 3 C-terminal" evidence="8">
    <location>
        <begin position="97"/>
        <end position="181"/>
    </location>
</feature>
<comment type="subunit">
    <text evidence="4 6">Monomer.</text>
</comment>
<name>A0A2N8HBJ3_9BACT</name>
<dbReference type="HAMAP" id="MF_00080">
    <property type="entry name" value="IF_3"/>
    <property type="match status" value="1"/>
</dbReference>
<keyword evidence="2 4" id="KW-0396">Initiation factor</keyword>
<dbReference type="Gene3D" id="3.10.20.80">
    <property type="entry name" value="Translation initiation factor 3 (IF-3), N-terminal domain"/>
    <property type="match status" value="1"/>
</dbReference>
<dbReference type="NCBIfam" id="TIGR00168">
    <property type="entry name" value="infC"/>
    <property type="match status" value="1"/>
</dbReference>
<proteinExistence type="inferred from homology"/>
<dbReference type="PANTHER" id="PTHR10938">
    <property type="entry name" value="TRANSLATION INITIATION FACTOR IF-3"/>
    <property type="match status" value="1"/>
</dbReference>
<evidence type="ECO:0000259" key="9">
    <source>
        <dbReference type="Pfam" id="PF05198"/>
    </source>
</evidence>
<dbReference type="SUPFAM" id="SSF54364">
    <property type="entry name" value="Translation initiation factor IF3, N-terminal domain"/>
    <property type="match status" value="1"/>
</dbReference>
<dbReference type="AlphaFoldDB" id="A0A2N8HBJ3"/>
<evidence type="ECO:0000256" key="7">
    <source>
        <dbReference type="SAM" id="MobiDB-lite"/>
    </source>
</evidence>
<evidence type="ECO:0000256" key="5">
    <source>
        <dbReference type="NCBIfam" id="TIGR00168"/>
    </source>
</evidence>
<evidence type="ECO:0000313" key="10">
    <source>
        <dbReference type="EMBL" id="PNC17229.1"/>
    </source>
</evidence>
<keyword evidence="3 4" id="KW-0648">Protein biosynthesis</keyword>
<dbReference type="Pfam" id="PF05198">
    <property type="entry name" value="IF3_N"/>
    <property type="match status" value="1"/>
</dbReference>
<evidence type="ECO:0000256" key="3">
    <source>
        <dbReference type="ARBA" id="ARBA00022917"/>
    </source>
</evidence>
<reference evidence="10 11" key="1">
    <citation type="journal article" date="2017" name="BMC Genomics">
        <title>Genome sequencing of 39 Akkermansia muciniphila isolates reveals its population structure, genomic and functional diverisity, and global distribution in mammalian gut microbiotas.</title>
        <authorList>
            <person name="Guo X."/>
            <person name="Li S."/>
            <person name="Zhang J."/>
            <person name="Wu F."/>
            <person name="Li X."/>
            <person name="Wu D."/>
            <person name="Zhang M."/>
            <person name="Ou Z."/>
            <person name="Jie Z."/>
            <person name="Yan Q."/>
            <person name="Li P."/>
            <person name="Yi J."/>
            <person name="Peng Y."/>
        </authorList>
    </citation>
    <scope>NUCLEOTIDE SEQUENCE [LARGE SCALE GENOMIC DNA]</scope>
    <source>
        <strain evidence="10 11">GP24</strain>
    </source>
</reference>
<dbReference type="PROSITE" id="PS00938">
    <property type="entry name" value="IF3"/>
    <property type="match status" value="1"/>
</dbReference>